<evidence type="ECO:0000256" key="1">
    <source>
        <dbReference type="SAM" id="Phobius"/>
    </source>
</evidence>
<proteinExistence type="predicted"/>
<organism evidence="2">
    <name type="scientific">Photinus pyralis</name>
    <name type="common">Common eastern firefly</name>
    <name type="synonym">Lampyris pyralis</name>
    <dbReference type="NCBI Taxonomy" id="7054"/>
    <lineage>
        <taxon>Eukaryota</taxon>
        <taxon>Metazoa</taxon>
        <taxon>Ecdysozoa</taxon>
        <taxon>Arthropoda</taxon>
        <taxon>Hexapoda</taxon>
        <taxon>Insecta</taxon>
        <taxon>Pterygota</taxon>
        <taxon>Neoptera</taxon>
        <taxon>Endopterygota</taxon>
        <taxon>Coleoptera</taxon>
        <taxon>Polyphaga</taxon>
        <taxon>Elateriformia</taxon>
        <taxon>Elateroidea</taxon>
        <taxon>Lampyridae</taxon>
        <taxon>Lampyrinae</taxon>
        <taxon>Photinus</taxon>
    </lineage>
</organism>
<feature type="transmembrane region" description="Helical" evidence="1">
    <location>
        <begin position="12"/>
        <end position="36"/>
    </location>
</feature>
<protein>
    <submittedName>
        <fullName evidence="2">Uncharacterized protein</fullName>
    </submittedName>
</protein>
<keyword evidence="1" id="KW-1133">Transmembrane helix</keyword>
<dbReference type="AlphaFoldDB" id="A0A1Y1K2U1"/>
<keyword evidence="1" id="KW-0812">Transmembrane</keyword>
<dbReference type="EMBL" id="GEZM01096541">
    <property type="protein sequence ID" value="JAV54823.1"/>
    <property type="molecule type" value="Transcribed_RNA"/>
</dbReference>
<sequence length="131" mass="15179">MYVKNYCKNHHSLMSLAFTLILDTGSIVTLMTVPLLQRSTMLKWGHGEGWWCGFQLPEPDRLSNRPVQQFRDSQAPKPWAAFHPQRILHCYANKLWRSSLNISVSCRLSENVSVSRRIPIPKSRFRGPLFP</sequence>
<dbReference type="EMBL" id="GEZM01096542">
    <property type="protein sequence ID" value="JAV54820.1"/>
    <property type="molecule type" value="Transcribed_RNA"/>
</dbReference>
<dbReference type="EMBL" id="GEZM01096543">
    <property type="protein sequence ID" value="JAV54818.1"/>
    <property type="molecule type" value="Transcribed_RNA"/>
</dbReference>
<accession>A0A1Y1K2U1</accession>
<evidence type="ECO:0000313" key="2">
    <source>
        <dbReference type="EMBL" id="JAV54818.1"/>
    </source>
</evidence>
<name>A0A1Y1K2U1_PHOPY</name>
<reference evidence="2" key="1">
    <citation type="journal article" date="2016" name="Sci. Rep.">
        <title>Molecular characterization of firefly nuptial gifts: a multi-omics approach sheds light on postcopulatory sexual selection.</title>
        <authorList>
            <person name="Al-Wathiqui N."/>
            <person name="Fallon T.R."/>
            <person name="South A."/>
            <person name="Weng J.K."/>
            <person name="Lewis S.M."/>
        </authorList>
    </citation>
    <scope>NUCLEOTIDE SEQUENCE</scope>
</reference>
<keyword evidence="1" id="KW-0472">Membrane</keyword>